<evidence type="ECO:0000256" key="2">
    <source>
        <dbReference type="ARBA" id="ARBA00023002"/>
    </source>
</evidence>
<evidence type="ECO:0000256" key="1">
    <source>
        <dbReference type="ARBA" id="ARBA00022605"/>
    </source>
</evidence>
<keyword evidence="8" id="KW-1185">Reference proteome</keyword>
<evidence type="ECO:0000313" key="8">
    <source>
        <dbReference type="Proteomes" id="UP000640335"/>
    </source>
</evidence>
<name>A0ABR8Q343_9CLOT</name>
<dbReference type="InterPro" id="IPR028261">
    <property type="entry name" value="DPD_II"/>
</dbReference>
<feature type="domain" description="FAD/NAD(P)-binding" evidence="5">
    <location>
        <begin position="154"/>
        <end position="323"/>
    </location>
</feature>
<feature type="domain" description="Dihydroprymidine dehydrogenase" evidence="6">
    <location>
        <begin position="23"/>
        <end position="140"/>
    </location>
</feature>
<evidence type="ECO:0000259" key="6">
    <source>
        <dbReference type="Pfam" id="PF14691"/>
    </source>
</evidence>
<dbReference type="Gene3D" id="3.50.50.60">
    <property type="entry name" value="FAD/NAD(P)-binding domain"/>
    <property type="match status" value="2"/>
</dbReference>
<evidence type="ECO:0000259" key="5">
    <source>
        <dbReference type="Pfam" id="PF07992"/>
    </source>
</evidence>
<comment type="pathway">
    <text evidence="4">Amino-acid biosynthesis.</text>
</comment>
<organism evidence="7 8">
    <name type="scientific">Clostridium gallinarum</name>
    <dbReference type="NCBI Taxonomy" id="2762246"/>
    <lineage>
        <taxon>Bacteria</taxon>
        <taxon>Bacillati</taxon>
        <taxon>Bacillota</taxon>
        <taxon>Clostridia</taxon>
        <taxon>Eubacteriales</taxon>
        <taxon>Clostridiaceae</taxon>
        <taxon>Clostridium</taxon>
    </lineage>
</organism>
<dbReference type="Pfam" id="PF07992">
    <property type="entry name" value="Pyr_redox_2"/>
    <property type="match status" value="2"/>
</dbReference>
<dbReference type="InterPro" id="IPR009051">
    <property type="entry name" value="Helical_ferredxn"/>
</dbReference>
<keyword evidence="1" id="KW-0028">Amino-acid biosynthesis</keyword>
<dbReference type="EMBL" id="JACSQZ010000017">
    <property type="protein sequence ID" value="MBD7914836.1"/>
    <property type="molecule type" value="Genomic_DNA"/>
</dbReference>
<evidence type="ECO:0000256" key="4">
    <source>
        <dbReference type="ARBA" id="ARBA00029440"/>
    </source>
</evidence>
<dbReference type="InterPro" id="IPR036188">
    <property type="entry name" value="FAD/NAD-bd_sf"/>
</dbReference>
<dbReference type="Proteomes" id="UP000640335">
    <property type="component" value="Unassembled WGS sequence"/>
</dbReference>
<dbReference type="PRINTS" id="PR00419">
    <property type="entry name" value="ADXRDTASE"/>
</dbReference>
<evidence type="ECO:0000313" key="7">
    <source>
        <dbReference type="EMBL" id="MBD7914836.1"/>
    </source>
</evidence>
<sequence length="488" mass="55317">MGKATGFLEFERKSGDDKTPKERVENFNEFHNLLSKEEQINQGARCMDCGVPFCQSGITIKGMVSGCPLNNLIPEFNDLLYKDNLILALDRLLKTNPFPEFTGRVCPAPCESACTVSMNSSAVTIKENERFIIDFAFENQYIKSNPPKKRKDKTIAVIGSGPAGLSCSYYLNQYGYKVDVFEREDRIGGLLTYGIPNMKLDKAIVNRRINFLKEEGINFYTNSDVCINESLKTKVFTEYDAIVLATGASKPRDLNINGRNSKGIYFAVDFLKENTRNLLNKYENNINCKDKRVLIIGGGDTGTDCVATSIRQGCKSVLQIEITKPLPKDRLYDNPWPEWRKSLKVDYGQEEAIDLFGEDPRRYCTSVKEFLYDASEKVTGAKLVKVNWFKDNLGNLKFREVENTEEIIDVDIVLLAMGFVGTEDYISNFFKVDLDNRNNIEADYNNFKTNREKIFSCGDARRGQSLVVWAIKEGLDAAKSINEYLNLK</sequence>
<protein>
    <submittedName>
        <fullName evidence="7">Glutamate synthase subunit beta</fullName>
    </submittedName>
</protein>
<gene>
    <name evidence="7" type="ORF">H9660_06725</name>
</gene>
<evidence type="ECO:0000256" key="3">
    <source>
        <dbReference type="ARBA" id="ARBA00023164"/>
    </source>
</evidence>
<dbReference type="InterPro" id="IPR006005">
    <property type="entry name" value="Glut_synth_ssu1"/>
</dbReference>
<dbReference type="PANTHER" id="PTHR43100">
    <property type="entry name" value="GLUTAMATE SYNTHASE [NADPH] SMALL CHAIN"/>
    <property type="match status" value="1"/>
</dbReference>
<dbReference type="Gene3D" id="1.10.1060.10">
    <property type="entry name" value="Alpha-helical ferredoxin"/>
    <property type="match status" value="1"/>
</dbReference>
<dbReference type="InterPro" id="IPR051394">
    <property type="entry name" value="Glutamate_Synthase"/>
</dbReference>
<dbReference type="NCBIfam" id="TIGR01317">
    <property type="entry name" value="GOGAT_sm_gam"/>
    <property type="match status" value="1"/>
</dbReference>
<dbReference type="SUPFAM" id="SSF51971">
    <property type="entry name" value="Nucleotide-binding domain"/>
    <property type="match status" value="2"/>
</dbReference>
<dbReference type="Pfam" id="PF14691">
    <property type="entry name" value="Fer4_20"/>
    <property type="match status" value="1"/>
</dbReference>
<accession>A0ABR8Q343</accession>
<comment type="caution">
    <text evidence="7">The sequence shown here is derived from an EMBL/GenBank/DDBJ whole genome shotgun (WGS) entry which is preliminary data.</text>
</comment>
<feature type="domain" description="FAD/NAD(P)-binding" evidence="5">
    <location>
        <begin position="400"/>
        <end position="474"/>
    </location>
</feature>
<keyword evidence="3" id="KW-0314">Glutamate biosynthesis</keyword>
<keyword evidence="2" id="KW-0560">Oxidoreductase</keyword>
<dbReference type="RefSeq" id="WP_191749601.1">
    <property type="nucleotide sequence ID" value="NZ_JACSQZ010000017.1"/>
</dbReference>
<reference evidence="7 8" key="1">
    <citation type="submission" date="2020-08" db="EMBL/GenBank/DDBJ databases">
        <title>A Genomic Blueprint of the Chicken Gut Microbiome.</title>
        <authorList>
            <person name="Gilroy R."/>
            <person name="Ravi A."/>
            <person name="Getino M."/>
            <person name="Pursley I."/>
            <person name="Horton D.L."/>
            <person name="Alikhan N.-F."/>
            <person name="Baker D."/>
            <person name="Gharbi K."/>
            <person name="Hall N."/>
            <person name="Watson M."/>
            <person name="Adriaenssens E.M."/>
            <person name="Foster-Nyarko E."/>
            <person name="Jarju S."/>
            <person name="Secka A."/>
            <person name="Antonio M."/>
            <person name="Oren A."/>
            <person name="Chaudhuri R."/>
            <person name="La Ragione R.M."/>
            <person name="Hildebrand F."/>
            <person name="Pallen M.J."/>
        </authorList>
    </citation>
    <scope>NUCLEOTIDE SEQUENCE [LARGE SCALE GENOMIC DNA]</scope>
    <source>
        <strain evidence="7 8">Sa3CUN1</strain>
    </source>
</reference>
<dbReference type="SUPFAM" id="SSF46548">
    <property type="entry name" value="alpha-helical ferredoxin"/>
    <property type="match status" value="1"/>
</dbReference>
<dbReference type="InterPro" id="IPR023753">
    <property type="entry name" value="FAD/NAD-binding_dom"/>
</dbReference>
<proteinExistence type="predicted"/>